<dbReference type="AlphaFoldDB" id="A0A9N8DZA1"/>
<evidence type="ECO:0000256" key="1">
    <source>
        <dbReference type="SAM" id="SignalP"/>
    </source>
</evidence>
<reference evidence="2" key="1">
    <citation type="submission" date="2020-06" db="EMBL/GenBank/DDBJ databases">
        <authorList>
            <consortium name="Plant Systems Biology data submission"/>
        </authorList>
    </citation>
    <scope>NUCLEOTIDE SEQUENCE</scope>
    <source>
        <strain evidence="2">D6</strain>
    </source>
</reference>
<feature type="chain" id="PRO_5040238932" evidence="1">
    <location>
        <begin position="20"/>
        <end position="198"/>
    </location>
</feature>
<proteinExistence type="predicted"/>
<dbReference type="EMBL" id="CAICTM010000489">
    <property type="protein sequence ID" value="CAB9511552.1"/>
    <property type="molecule type" value="Genomic_DNA"/>
</dbReference>
<keyword evidence="1" id="KW-0732">Signal</keyword>
<name>A0A9N8DZA1_9STRA</name>
<organism evidence="2 3">
    <name type="scientific">Seminavis robusta</name>
    <dbReference type="NCBI Taxonomy" id="568900"/>
    <lineage>
        <taxon>Eukaryota</taxon>
        <taxon>Sar</taxon>
        <taxon>Stramenopiles</taxon>
        <taxon>Ochrophyta</taxon>
        <taxon>Bacillariophyta</taxon>
        <taxon>Bacillariophyceae</taxon>
        <taxon>Bacillariophycidae</taxon>
        <taxon>Naviculales</taxon>
        <taxon>Naviculaceae</taxon>
        <taxon>Seminavis</taxon>
    </lineage>
</organism>
<keyword evidence="3" id="KW-1185">Reference proteome</keyword>
<accession>A0A9N8DZA1</accession>
<dbReference type="PANTHER" id="PTHR34123:SF1">
    <property type="entry name" value="OS04G0578200 PROTEIN"/>
    <property type="match status" value="1"/>
</dbReference>
<protein>
    <submittedName>
        <fullName evidence="2">Uncharacterized protein</fullName>
    </submittedName>
</protein>
<dbReference type="OrthoDB" id="348976at2759"/>
<dbReference type="Proteomes" id="UP001153069">
    <property type="component" value="Unassembled WGS sequence"/>
</dbReference>
<evidence type="ECO:0000313" key="2">
    <source>
        <dbReference type="EMBL" id="CAB9511552.1"/>
    </source>
</evidence>
<feature type="signal peptide" evidence="1">
    <location>
        <begin position="1"/>
        <end position="19"/>
    </location>
</feature>
<comment type="caution">
    <text evidence="2">The sequence shown here is derived from an EMBL/GenBank/DDBJ whole genome shotgun (WGS) entry which is preliminary data.</text>
</comment>
<sequence>MRLVGTILSCFFLVAAVTGLQSVEPSVSRGRFLGSSVAAAAGLLVGTTPYSTKTNAAEEKLLNLSNDKLKEIIQKDVVEKQYLCNGQLTRSVYDESATFTDEIDTYQLDQWITGTQKLFVGENSQVRLVGDINVSDEAVEFRFDEDLQFRIPLRPTVALTGKVILKRDPSSGLITSYQEFWDQDVSTVLKSAKFNFKL</sequence>
<evidence type="ECO:0000313" key="3">
    <source>
        <dbReference type="Proteomes" id="UP001153069"/>
    </source>
</evidence>
<dbReference type="PANTHER" id="PTHR34123">
    <property type="entry name" value="OS04G0578200 PROTEIN"/>
    <property type="match status" value="1"/>
</dbReference>
<gene>
    <name evidence="2" type="ORF">SEMRO_490_G153510.1</name>
</gene>